<gene>
    <name evidence="3" type="ORF">O3P69_017459</name>
</gene>
<dbReference type="InterPro" id="IPR051217">
    <property type="entry name" value="Insect_Cuticle_Struc_Prot"/>
</dbReference>
<keyword evidence="4" id="KW-1185">Reference proteome</keyword>
<reference evidence="3 4" key="1">
    <citation type="submission" date="2023-03" db="EMBL/GenBank/DDBJ databases">
        <title>High-quality genome of Scylla paramamosain provides insights in environmental adaptation.</title>
        <authorList>
            <person name="Zhang L."/>
        </authorList>
    </citation>
    <scope>NUCLEOTIDE SEQUENCE [LARGE SCALE GENOMIC DNA]</scope>
    <source>
        <strain evidence="3">LZ_2023a</strain>
        <tissue evidence="3">Muscle</tissue>
    </source>
</reference>
<dbReference type="PANTHER" id="PTHR12236">
    <property type="entry name" value="STRUCTURAL CONTITUENT OF CUTICLE"/>
    <property type="match status" value="1"/>
</dbReference>
<sequence length="180" mass="20401">MASSRAFKPHETYSLPETQQHSASVLTTRAMFVRVVMLTCLVAAVAGRPQTGRQLQQAAPQRPMNYDFKWNVDAQDYDNYYGQQEAAVDGRVEGSYYVWQPDGRLMVVTYYVDGESGFVPTIEYIDGYQPTWELHLRIFPIKRFAPSAAANYCGKLASPLHVFLACRWGKMHAKTNYSAT</sequence>
<dbReference type="GO" id="GO:0005615">
    <property type="term" value="C:extracellular space"/>
    <property type="evidence" value="ECO:0007669"/>
    <property type="project" value="TreeGrafter"/>
</dbReference>
<proteinExistence type="predicted"/>
<evidence type="ECO:0000256" key="2">
    <source>
        <dbReference type="PROSITE-ProRule" id="PRU00497"/>
    </source>
</evidence>
<protein>
    <recommendedName>
        <fullName evidence="5">Cuticle protein</fullName>
    </recommendedName>
</protein>
<dbReference type="Pfam" id="PF00379">
    <property type="entry name" value="Chitin_bind_4"/>
    <property type="match status" value="1"/>
</dbReference>
<organism evidence="3 4">
    <name type="scientific">Scylla paramamosain</name>
    <name type="common">Mud crab</name>
    <dbReference type="NCBI Taxonomy" id="85552"/>
    <lineage>
        <taxon>Eukaryota</taxon>
        <taxon>Metazoa</taxon>
        <taxon>Ecdysozoa</taxon>
        <taxon>Arthropoda</taxon>
        <taxon>Crustacea</taxon>
        <taxon>Multicrustacea</taxon>
        <taxon>Malacostraca</taxon>
        <taxon>Eumalacostraca</taxon>
        <taxon>Eucarida</taxon>
        <taxon>Decapoda</taxon>
        <taxon>Pleocyemata</taxon>
        <taxon>Brachyura</taxon>
        <taxon>Eubrachyura</taxon>
        <taxon>Portunoidea</taxon>
        <taxon>Portunidae</taxon>
        <taxon>Portuninae</taxon>
        <taxon>Scylla</taxon>
    </lineage>
</organism>
<dbReference type="PROSITE" id="PS51155">
    <property type="entry name" value="CHIT_BIND_RR_2"/>
    <property type="match status" value="1"/>
</dbReference>
<dbReference type="InterPro" id="IPR000618">
    <property type="entry name" value="Insect_cuticle"/>
</dbReference>
<evidence type="ECO:0008006" key="5">
    <source>
        <dbReference type="Google" id="ProtNLM"/>
    </source>
</evidence>
<dbReference type="GO" id="GO:0031012">
    <property type="term" value="C:extracellular matrix"/>
    <property type="evidence" value="ECO:0007669"/>
    <property type="project" value="TreeGrafter"/>
</dbReference>
<evidence type="ECO:0000313" key="3">
    <source>
        <dbReference type="EMBL" id="KAK8391855.1"/>
    </source>
</evidence>
<keyword evidence="1 2" id="KW-0193">Cuticle</keyword>
<evidence type="ECO:0000313" key="4">
    <source>
        <dbReference type="Proteomes" id="UP001487740"/>
    </source>
</evidence>
<dbReference type="PANTHER" id="PTHR12236:SF79">
    <property type="entry name" value="CUTICULAR PROTEIN 50CB-RELATED"/>
    <property type="match status" value="1"/>
</dbReference>
<dbReference type="GO" id="GO:0042302">
    <property type="term" value="F:structural constituent of cuticle"/>
    <property type="evidence" value="ECO:0007669"/>
    <property type="project" value="UniProtKB-UniRule"/>
</dbReference>
<evidence type="ECO:0000256" key="1">
    <source>
        <dbReference type="ARBA" id="ARBA00022460"/>
    </source>
</evidence>
<name>A0AAW0TVY7_SCYPA</name>
<dbReference type="Proteomes" id="UP001487740">
    <property type="component" value="Unassembled WGS sequence"/>
</dbReference>
<accession>A0AAW0TVY7</accession>
<dbReference type="AlphaFoldDB" id="A0AAW0TVY7"/>
<dbReference type="EMBL" id="JARAKH010000023">
    <property type="protein sequence ID" value="KAK8391855.1"/>
    <property type="molecule type" value="Genomic_DNA"/>
</dbReference>
<comment type="caution">
    <text evidence="3">The sequence shown here is derived from an EMBL/GenBank/DDBJ whole genome shotgun (WGS) entry which is preliminary data.</text>
</comment>